<accession>A0ABP9EBV5</accession>
<dbReference type="RefSeq" id="WP_345699962.1">
    <property type="nucleotide sequence ID" value="NZ_BAABIS010000001.1"/>
</dbReference>
<reference evidence="2" key="1">
    <citation type="journal article" date="2019" name="Int. J. Syst. Evol. Microbiol.">
        <title>The Global Catalogue of Microorganisms (GCM) 10K type strain sequencing project: providing services to taxonomists for standard genome sequencing and annotation.</title>
        <authorList>
            <consortium name="The Broad Institute Genomics Platform"/>
            <consortium name="The Broad Institute Genome Sequencing Center for Infectious Disease"/>
            <person name="Wu L."/>
            <person name="Ma J."/>
        </authorList>
    </citation>
    <scope>NUCLEOTIDE SEQUENCE [LARGE SCALE GENOMIC DNA]</scope>
    <source>
        <strain evidence="2">JCM 13006</strain>
    </source>
</reference>
<dbReference type="Gene3D" id="3.40.50.1820">
    <property type="entry name" value="alpha/beta hydrolase"/>
    <property type="match status" value="1"/>
</dbReference>
<dbReference type="EMBL" id="BAABIS010000001">
    <property type="protein sequence ID" value="GAA4872539.1"/>
    <property type="molecule type" value="Genomic_DNA"/>
</dbReference>
<dbReference type="InterPro" id="IPR010662">
    <property type="entry name" value="RBBP9/YdeN"/>
</dbReference>
<keyword evidence="2" id="KW-1185">Reference proteome</keyword>
<dbReference type="GO" id="GO:0016787">
    <property type="term" value="F:hydrolase activity"/>
    <property type="evidence" value="ECO:0007669"/>
    <property type="project" value="UniProtKB-KW"/>
</dbReference>
<organism evidence="1 2">
    <name type="scientific">Kitasatospora terrestris</name>
    <dbReference type="NCBI Taxonomy" id="258051"/>
    <lineage>
        <taxon>Bacteria</taxon>
        <taxon>Bacillati</taxon>
        <taxon>Actinomycetota</taxon>
        <taxon>Actinomycetes</taxon>
        <taxon>Kitasatosporales</taxon>
        <taxon>Streptomycetaceae</taxon>
        <taxon>Kitasatospora</taxon>
    </lineage>
</organism>
<evidence type="ECO:0000313" key="1">
    <source>
        <dbReference type="EMBL" id="GAA4872539.1"/>
    </source>
</evidence>
<dbReference type="InterPro" id="IPR029058">
    <property type="entry name" value="AB_hydrolase_fold"/>
</dbReference>
<dbReference type="Pfam" id="PF06821">
    <property type="entry name" value="Ser_hydrolase"/>
    <property type="match status" value="1"/>
</dbReference>
<gene>
    <name evidence="1" type="ORF">GCM10023235_59470</name>
</gene>
<keyword evidence="1" id="KW-0378">Hydrolase</keyword>
<dbReference type="SUPFAM" id="SSF53474">
    <property type="entry name" value="alpha/beta-Hydrolases"/>
    <property type="match status" value="1"/>
</dbReference>
<comment type="caution">
    <text evidence="1">The sequence shown here is derived from an EMBL/GenBank/DDBJ whole genome shotgun (WGS) entry which is preliminary data.</text>
</comment>
<protein>
    <submittedName>
        <fullName evidence="1">Alpha/beta hydrolase</fullName>
    </submittedName>
</protein>
<evidence type="ECO:0000313" key="2">
    <source>
        <dbReference type="Proteomes" id="UP001501752"/>
    </source>
</evidence>
<dbReference type="Proteomes" id="UP001501752">
    <property type="component" value="Unassembled WGS sequence"/>
</dbReference>
<name>A0ABP9EBV5_9ACTN</name>
<sequence>MDFLILHGWQNRRPVDHWQHWLAGQLTGLGHHVDYPQLPDPDEPRLEAWLGELERLPARPGGRTVLCHSLGCLLWLHALDRGLPVAAGAERVLLIAPPSPEVTAGIPEIAGFAPPTALRPGPSVRLVAADDDPYCPGGALAAYAGPLGLDSDLVPGGAHLNPDSGYGPWPGLLAWCLDPAVRVTGRERPGR</sequence>
<proteinExistence type="predicted"/>